<evidence type="ECO:0000313" key="4">
    <source>
        <dbReference type="EMBL" id="KAF5351066.1"/>
    </source>
</evidence>
<reference evidence="4 5" key="1">
    <citation type="journal article" date="2020" name="ISME J.">
        <title>Uncovering the hidden diversity of litter-decomposition mechanisms in mushroom-forming fungi.</title>
        <authorList>
            <person name="Floudas D."/>
            <person name="Bentzer J."/>
            <person name="Ahren D."/>
            <person name="Johansson T."/>
            <person name="Persson P."/>
            <person name="Tunlid A."/>
        </authorList>
    </citation>
    <scope>NUCLEOTIDE SEQUENCE [LARGE SCALE GENOMIC DNA]</scope>
    <source>
        <strain evidence="4 5">CBS 146.42</strain>
    </source>
</reference>
<comment type="subcellular location">
    <subcellularLocation>
        <location evidence="1">Nucleus</location>
    </subcellularLocation>
</comment>
<comment type="caution">
    <text evidence="4">The sequence shown here is derived from an EMBL/GenBank/DDBJ whole genome shotgun (WGS) entry which is preliminary data.</text>
</comment>
<protein>
    <submittedName>
        <fullName evidence="4">Uncharacterized protein</fullName>
    </submittedName>
</protein>
<feature type="compositionally biased region" description="Polar residues" evidence="3">
    <location>
        <begin position="48"/>
        <end position="70"/>
    </location>
</feature>
<feature type="region of interest" description="Disordered" evidence="3">
    <location>
        <begin position="1"/>
        <end position="136"/>
    </location>
</feature>
<evidence type="ECO:0000256" key="3">
    <source>
        <dbReference type="SAM" id="MobiDB-lite"/>
    </source>
</evidence>
<dbReference type="AlphaFoldDB" id="A0A8H5CZX7"/>
<dbReference type="InterPro" id="IPR036600">
    <property type="entry name" value="PAH_sf"/>
</dbReference>
<feature type="compositionally biased region" description="Polar residues" evidence="3">
    <location>
        <begin position="81"/>
        <end position="104"/>
    </location>
</feature>
<feature type="compositionally biased region" description="Low complexity" evidence="3">
    <location>
        <begin position="200"/>
        <end position="235"/>
    </location>
</feature>
<feature type="compositionally biased region" description="Polar residues" evidence="3">
    <location>
        <begin position="118"/>
        <end position="130"/>
    </location>
</feature>
<dbReference type="GO" id="GO:0005634">
    <property type="term" value="C:nucleus"/>
    <property type="evidence" value="ECO:0007669"/>
    <property type="project" value="UniProtKB-SubCell"/>
</dbReference>
<dbReference type="OrthoDB" id="10265969at2759"/>
<name>A0A8H5CZX7_9AGAR</name>
<feature type="compositionally biased region" description="Pro residues" evidence="3">
    <location>
        <begin position="8"/>
        <end position="19"/>
    </location>
</feature>
<sequence>MDPKRTTPSPPSQALPLPQPSHAWTEDSSPKSLNQITHLPGQPPPSLKSVSADASNTQPLQHSFDQSALSPRNPPIPTLTVPHTASSNQHLSPHLLRQSSSSFPHQIPSPQLLPGSFSPGQLPSQGTASPHSFLLPYSNSDQRASLSSNAPSAIAPVPTTGFPSYLSLGQLPLNRPPSSPNRLSPNRLPHPSQLPPNHWPTSGSLSDRSSPSISSSSSTRGPSVVPTTTNSVPTSDPKPSVHRQPNLPPRFSAAATATNTIPNTIYSSVPDSVPIAIPPTQNSIPTLSPNIHLQVMVPPLIHPIPQLPVPAISVPFPHNAASTGGAGTSSAPSHVELYVDQVQQHFSAQPILFIEFLILIRQLNTDKIDKNEFVQRMGRLLIGRMDLLFGVGIFIPPEARHLVGARIHAIATAQHNVERGFAAGSTLTPEPYSSPTMEYMTRLKDMVDPETWKLVQVILKRYYSNLLDILIQREAKAQLEHILRDYPDLMRDCGTLLL</sequence>
<feature type="compositionally biased region" description="Low complexity" evidence="3">
    <location>
        <begin position="180"/>
        <end position="189"/>
    </location>
</feature>
<evidence type="ECO:0000256" key="2">
    <source>
        <dbReference type="ARBA" id="ARBA00023242"/>
    </source>
</evidence>
<organism evidence="4 5">
    <name type="scientific">Leucocoprinus leucothites</name>
    <dbReference type="NCBI Taxonomy" id="201217"/>
    <lineage>
        <taxon>Eukaryota</taxon>
        <taxon>Fungi</taxon>
        <taxon>Dikarya</taxon>
        <taxon>Basidiomycota</taxon>
        <taxon>Agaricomycotina</taxon>
        <taxon>Agaricomycetes</taxon>
        <taxon>Agaricomycetidae</taxon>
        <taxon>Agaricales</taxon>
        <taxon>Agaricineae</taxon>
        <taxon>Agaricaceae</taxon>
        <taxon>Leucocoprinus</taxon>
    </lineage>
</organism>
<proteinExistence type="predicted"/>
<dbReference type="GO" id="GO:0006355">
    <property type="term" value="P:regulation of DNA-templated transcription"/>
    <property type="evidence" value="ECO:0007669"/>
    <property type="project" value="InterPro"/>
</dbReference>
<dbReference type="EMBL" id="JAACJO010000013">
    <property type="protein sequence ID" value="KAF5351066.1"/>
    <property type="molecule type" value="Genomic_DNA"/>
</dbReference>
<dbReference type="Gene3D" id="1.20.1160.11">
    <property type="entry name" value="Paired amphipathic helix"/>
    <property type="match status" value="1"/>
</dbReference>
<dbReference type="SUPFAM" id="SSF47762">
    <property type="entry name" value="PAH2 domain"/>
    <property type="match status" value="1"/>
</dbReference>
<feature type="region of interest" description="Disordered" evidence="3">
    <location>
        <begin position="168"/>
        <end position="250"/>
    </location>
</feature>
<evidence type="ECO:0000313" key="5">
    <source>
        <dbReference type="Proteomes" id="UP000559027"/>
    </source>
</evidence>
<dbReference type="Proteomes" id="UP000559027">
    <property type="component" value="Unassembled WGS sequence"/>
</dbReference>
<gene>
    <name evidence="4" type="ORF">D9756_008432</name>
</gene>
<accession>A0A8H5CZX7</accession>
<evidence type="ECO:0000256" key="1">
    <source>
        <dbReference type="ARBA" id="ARBA00004123"/>
    </source>
</evidence>
<keyword evidence="2" id="KW-0539">Nucleus</keyword>
<keyword evidence="5" id="KW-1185">Reference proteome</keyword>